<evidence type="ECO:0000313" key="2">
    <source>
        <dbReference type="EMBL" id="PIR82150.1"/>
    </source>
</evidence>
<feature type="transmembrane region" description="Helical" evidence="1">
    <location>
        <begin position="12"/>
        <end position="30"/>
    </location>
</feature>
<accession>A0A2H0U728</accession>
<keyword evidence="1" id="KW-0472">Membrane</keyword>
<keyword evidence="1" id="KW-1133">Transmembrane helix</keyword>
<name>A0A2H0U728_9BACT</name>
<feature type="transmembrane region" description="Helical" evidence="1">
    <location>
        <begin position="69"/>
        <end position="93"/>
    </location>
</feature>
<comment type="caution">
    <text evidence="2">The sequence shown here is derived from an EMBL/GenBank/DDBJ whole genome shotgun (WGS) entry which is preliminary data.</text>
</comment>
<evidence type="ECO:0000313" key="3">
    <source>
        <dbReference type="Proteomes" id="UP000231379"/>
    </source>
</evidence>
<evidence type="ECO:0000256" key="1">
    <source>
        <dbReference type="SAM" id="Phobius"/>
    </source>
</evidence>
<dbReference type="GO" id="GO:0016020">
    <property type="term" value="C:membrane"/>
    <property type="evidence" value="ECO:0007669"/>
    <property type="project" value="InterPro"/>
</dbReference>
<protein>
    <submittedName>
        <fullName evidence="2">YggT family protein</fullName>
    </submittedName>
</protein>
<organism evidence="2 3">
    <name type="scientific">Candidatus Kaiserbacteria bacterium CG10_big_fil_rev_8_21_14_0_10_59_10</name>
    <dbReference type="NCBI Taxonomy" id="1974612"/>
    <lineage>
        <taxon>Bacteria</taxon>
        <taxon>Candidatus Kaiseribacteriota</taxon>
    </lineage>
</organism>
<dbReference type="Proteomes" id="UP000231379">
    <property type="component" value="Unassembled WGS sequence"/>
</dbReference>
<reference evidence="3" key="1">
    <citation type="submission" date="2017-09" db="EMBL/GenBank/DDBJ databases">
        <title>Depth-based differentiation of microbial function through sediment-hosted aquifers and enrichment of novel symbionts in the deep terrestrial subsurface.</title>
        <authorList>
            <person name="Probst A.J."/>
            <person name="Ladd B."/>
            <person name="Jarett J.K."/>
            <person name="Geller-Mcgrath D.E."/>
            <person name="Sieber C.M.K."/>
            <person name="Emerson J.B."/>
            <person name="Anantharaman K."/>
            <person name="Thomas B.C."/>
            <person name="Malmstrom R."/>
            <person name="Stieglmeier M."/>
            <person name="Klingl A."/>
            <person name="Woyke T."/>
            <person name="Ryan C.M."/>
            <person name="Banfield J.F."/>
        </authorList>
    </citation>
    <scope>NUCLEOTIDE SEQUENCE [LARGE SCALE GENOMIC DNA]</scope>
</reference>
<sequence>MHATHSYHSVRIVARVIDVIIGIVVLALGVRLLLRFFGASPAAPFVAWIYGITDGLLRPFANMFPPAPLNGYVLEFSTIIAMIVYAILGWLIIRLLSLVIGSLFPPHDHTRVP</sequence>
<dbReference type="EMBL" id="PFBM01000022">
    <property type="protein sequence ID" value="PIR82150.1"/>
    <property type="molecule type" value="Genomic_DNA"/>
</dbReference>
<gene>
    <name evidence="2" type="ORF">COU20_03980</name>
</gene>
<proteinExistence type="predicted"/>
<dbReference type="Pfam" id="PF02325">
    <property type="entry name" value="CCB3_YggT"/>
    <property type="match status" value="1"/>
</dbReference>
<keyword evidence="1" id="KW-0812">Transmembrane</keyword>
<dbReference type="InterPro" id="IPR003425">
    <property type="entry name" value="CCB3/YggT"/>
</dbReference>
<dbReference type="AlphaFoldDB" id="A0A2H0U728"/>